<evidence type="ECO:0000256" key="1">
    <source>
        <dbReference type="ARBA" id="ARBA00022553"/>
    </source>
</evidence>
<feature type="region of interest" description="Disordered" evidence="4">
    <location>
        <begin position="742"/>
        <end position="765"/>
    </location>
</feature>
<feature type="compositionally biased region" description="Polar residues" evidence="4">
    <location>
        <begin position="749"/>
        <end position="759"/>
    </location>
</feature>
<keyword evidence="2" id="KW-0902">Two-component regulatory system</keyword>
<feature type="compositionally biased region" description="Polar residues" evidence="4">
    <location>
        <begin position="349"/>
        <end position="360"/>
    </location>
</feature>
<keyword evidence="1 3" id="KW-0597">Phosphoprotein</keyword>
<dbReference type="OrthoDB" id="21225at2759"/>
<dbReference type="InterPro" id="IPR001789">
    <property type="entry name" value="Sig_transdc_resp-reg_receiver"/>
</dbReference>
<accession>I2H365</accession>
<evidence type="ECO:0000259" key="5">
    <source>
        <dbReference type="PROSITE" id="PS50110"/>
    </source>
</evidence>
<dbReference type="InterPro" id="IPR011006">
    <property type="entry name" value="CheY-like_superfamily"/>
</dbReference>
<feature type="modified residue" description="4-aspartylphosphate" evidence="3">
    <location>
        <position position="615"/>
    </location>
</feature>
<name>I2H365_HENB6</name>
<dbReference type="GeneID" id="14495853"/>
<dbReference type="GO" id="GO:0000156">
    <property type="term" value="F:phosphorelay response regulator activity"/>
    <property type="evidence" value="ECO:0007669"/>
    <property type="project" value="EnsemblFungi"/>
</dbReference>
<protein>
    <recommendedName>
        <fullName evidence="5">Response regulatory domain-containing protein</fullName>
    </recommendedName>
</protein>
<sequence>MTTDPIKIRPLSPTTTQRTTTPLNTAVVWKVWVKLEDDLNSSINQSIAIEFTQHDTVDDLKSKLLLKLNKSRWSTLNDNTSIAIGLYIETPKIMGHNVSKSPRGSIYMENNLFKSKPKLSLQQSIGNNTSINNTDTHELFTFNKSFSSTALNRDFNTIKTSNLHTVTSSGALISQQLQERNSPFIYPQGHSPKISAFSKFTGLSLSPINTLQISNFKYNSNGIHRQSISASRNDLKYLTEIIDNNTSRIIFEPDEIIIRIYSEVFGPMGVQQSSEPLQVFTTDISNSINIKSRRCSQIDVPLSKLSSHVNNENMNINHSNNISPNSNNNTKNLAETNKLKRDIIMNYELRSSSNNNQKTSNDTERFDDTNIDSEMNSPTFNPNTSSDNLRRESVTETEPDFRIITDEEQLRKVSNSIANDENILHAPKQAILLLPKNFEGDVKFESQQNDAYSPTSADMDLKSKKPNIIPFQEGDTVPHSGLQEQEIGLIHPLLEGSPSNEPTLPNTPPNINSRPTLTDSNIIHKGLQTSQTNSNIVGTTDELKSTTNPVKPKMRSTSENIFPRINILIVEDNVINQTILGSFLRKNKIFYKVAKNGREAVDKWKEGGIHLIFMDLQLPVLSGTDAAKEIRQYEKKIGIGIQKKQSSSSDLSLSESFLNTKSSACAPVIIVAFTASNSLADKRAALIAGCNDYLTKPVNLHWLSKKITEWGCMQGLIDFDNWKQGQSRMTNNVLVKKQASLKSRKSGTKIPTKQSSSHNIEADNI</sequence>
<dbReference type="GO" id="GO:0005737">
    <property type="term" value="C:cytoplasm"/>
    <property type="evidence" value="ECO:0007669"/>
    <property type="project" value="EnsemblFungi"/>
</dbReference>
<dbReference type="KEGG" id="tbl:TBLA_0D03170"/>
<dbReference type="GO" id="GO:1900744">
    <property type="term" value="P:regulation of p38MAPK cascade"/>
    <property type="evidence" value="ECO:0007669"/>
    <property type="project" value="EnsemblFungi"/>
</dbReference>
<feature type="region of interest" description="Disordered" evidence="4">
    <location>
        <begin position="347"/>
        <end position="397"/>
    </location>
</feature>
<dbReference type="InParanoid" id="I2H365"/>
<dbReference type="GO" id="GO:0030295">
    <property type="term" value="F:protein kinase activator activity"/>
    <property type="evidence" value="ECO:0007669"/>
    <property type="project" value="EnsemblFungi"/>
</dbReference>
<dbReference type="GO" id="GO:0031435">
    <property type="term" value="F:mitogen-activated protein kinase kinase kinase binding"/>
    <property type="evidence" value="ECO:0007669"/>
    <property type="project" value="EnsemblFungi"/>
</dbReference>
<dbReference type="GO" id="GO:0032956">
    <property type="term" value="P:regulation of actin cytoskeleton organization"/>
    <property type="evidence" value="ECO:0007669"/>
    <property type="project" value="EnsemblFungi"/>
</dbReference>
<feature type="compositionally biased region" description="Polar residues" evidence="4">
    <location>
        <begin position="372"/>
        <end position="387"/>
    </location>
</feature>
<dbReference type="GO" id="GO:0071468">
    <property type="term" value="P:cellular response to acidic pH"/>
    <property type="evidence" value="ECO:0007669"/>
    <property type="project" value="EnsemblFungi"/>
</dbReference>
<feature type="domain" description="Response regulatory" evidence="5">
    <location>
        <begin position="566"/>
        <end position="711"/>
    </location>
</feature>
<dbReference type="SUPFAM" id="SSF52172">
    <property type="entry name" value="CheY-like"/>
    <property type="match status" value="1"/>
</dbReference>
<dbReference type="OMA" id="WREINDN"/>
<dbReference type="EMBL" id="HE806319">
    <property type="protein sequence ID" value="CCH60817.1"/>
    <property type="molecule type" value="Genomic_DNA"/>
</dbReference>
<keyword evidence="7" id="KW-1185">Reference proteome</keyword>
<evidence type="ECO:0000313" key="7">
    <source>
        <dbReference type="Proteomes" id="UP000002866"/>
    </source>
</evidence>
<dbReference type="eggNOG" id="KOG0519">
    <property type="taxonomic scope" value="Eukaryota"/>
</dbReference>
<dbReference type="CDD" id="cd17546">
    <property type="entry name" value="REC_hyHK_CKI1_RcsC-like"/>
    <property type="match status" value="1"/>
</dbReference>
<evidence type="ECO:0000313" key="6">
    <source>
        <dbReference type="EMBL" id="CCH60817.1"/>
    </source>
</evidence>
<gene>
    <name evidence="6" type="primary">TBLA0D03170</name>
    <name evidence="6" type="ORF">TBLA_0D03170</name>
</gene>
<organism evidence="6 7">
    <name type="scientific">Henningerozyma blattae (strain ATCC 34711 / CBS 6284 / DSM 70876 / NBRC 10599 / NRRL Y-10934 / UCD 77-7)</name>
    <name type="common">Yeast</name>
    <name type="synonym">Tetrapisispora blattae</name>
    <dbReference type="NCBI Taxonomy" id="1071380"/>
    <lineage>
        <taxon>Eukaryota</taxon>
        <taxon>Fungi</taxon>
        <taxon>Dikarya</taxon>
        <taxon>Ascomycota</taxon>
        <taxon>Saccharomycotina</taxon>
        <taxon>Saccharomycetes</taxon>
        <taxon>Saccharomycetales</taxon>
        <taxon>Saccharomycetaceae</taxon>
        <taxon>Henningerozyma</taxon>
    </lineage>
</organism>
<dbReference type="Pfam" id="PF00072">
    <property type="entry name" value="Response_reg"/>
    <property type="match status" value="1"/>
</dbReference>
<dbReference type="PANTHER" id="PTHR45339:SF1">
    <property type="entry name" value="HYBRID SIGNAL TRANSDUCTION HISTIDINE KINASE J"/>
    <property type="match status" value="1"/>
</dbReference>
<dbReference type="RefSeq" id="XP_004180336.1">
    <property type="nucleotide sequence ID" value="XM_004180288.1"/>
</dbReference>
<dbReference type="AlphaFoldDB" id="I2H365"/>
<dbReference type="FunCoup" id="I2H365">
    <property type="interactions" value="224"/>
</dbReference>
<dbReference type="GO" id="GO:0007234">
    <property type="term" value="P:osmosensory signaling via phosphorelay pathway"/>
    <property type="evidence" value="ECO:0007669"/>
    <property type="project" value="EnsemblFungi"/>
</dbReference>
<dbReference type="HOGENOM" id="CLU_008307_3_0_1"/>
<evidence type="ECO:0000256" key="4">
    <source>
        <dbReference type="SAM" id="MobiDB-lite"/>
    </source>
</evidence>
<reference evidence="6 7" key="1">
    <citation type="journal article" date="2011" name="Proc. Natl. Acad. Sci. U.S.A.">
        <title>Evolutionary erosion of yeast sex chromosomes by mating-type switching accidents.</title>
        <authorList>
            <person name="Gordon J.L."/>
            <person name="Armisen D."/>
            <person name="Proux-Wera E."/>
            <person name="Oheigeartaigh S.S."/>
            <person name="Byrne K.P."/>
            <person name="Wolfe K.H."/>
        </authorList>
    </citation>
    <scope>NUCLEOTIDE SEQUENCE [LARGE SCALE GENOMIC DNA]</scope>
    <source>
        <strain evidence="7">ATCC 34711 / CBS 6284 / DSM 70876 / NBRC 10599 / NRRL Y-10934 / UCD 77-7</strain>
    </source>
</reference>
<dbReference type="Gene3D" id="3.40.50.2300">
    <property type="match status" value="1"/>
</dbReference>
<evidence type="ECO:0000256" key="2">
    <source>
        <dbReference type="ARBA" id="ARBA00023012"/>
    </source>
</evidence>
<feature type="compositionally biased region" description="Basic and acidic residues" evidence="4">
    <location>
        <begin position="388"/>
        <end position="397"/>
    </location>
</feature>
<evidence type="ECO:0000256" key="3">
    <source>
        <dbReference type="PROSITE-ProRule" id="PRU00169"/>
    </source>
</evidence>
<proteinExistence type="predicted"/>
<dbReference type="Proteomes" id="UP000002866">
    <property type="component" value="Chromosome 4"/>
</dbReference>
<dbReference type="SMART" id="SM00448">
    <property type="entry name" value="REC"/>
    <property type="match status" value="1"/>
</dbReference>
<dbReference type="FunFam" id="3.40.50.2300:FF:000146">
    <property type="entry name" value="Putative two-component response regulator SSK1p"/>
    <property type="match status" value="1"/>
</dbReference>
<dbReference type="STRING" id="1071380.I2H365"/>
<dbReference type="PROSITE" id="PS50110">
    <property type="entry name" value="RESPONSE_REGULATORY"/>
    <property type="match status" value="1"/>
</dbReference>
<dbReference type="GO" id="GO:0071474">
    <property type="term" value="P:cellular hyperosmotic response"/>
    <property type="evidence" value="ECO:0007669"/>
    <property type="project" value="EnsemblFungi"/>
</dbReference>
<dbReference type="PANTHER" id="PTHR45339">
    <property type="entry name" value="HYBRID SIGNAL TRANSDUCTION HISTIDINE KINASE J"/>
    <property type="match status" value="1"/>
</dbReference>